<evidence type="ECO:0000313" key="1">
    <source>
        <dbReference type="EMBL" id="RUM17129.1"/>
    </source>
</evidence>
<keyword evidence="2" id="KW-1185">Reference proteome</keyword>
<reference evidence="2" key="1">
    <citation type="submission" date="2018-11" db="EMBL/GenBank/DDBJ databases">
        <title>Rhizobium chutanense sp. nov., isolated from root nodules of Phaseolus vulgaris in China.</title>
        <authorList>
            <person name="Huo Y."/>
        </authorList>
    </citation>
    <scope>NUCLEOTIDE SEQUENCE [LARGE SCALE GENOMIC DNA]</scope>
    <source>
        <strain evidence="2">CCBAU 65647</strain>
    </source>
</reference>
<dbReference type="EMBL" id="RJTH01000044">
    <property type="protein sequence ID" value="RUM17129.1"/>
    <property type="molecule type" value="Genomic_DNA"/>
</dbReference>
<dbReference type="AlphaFoldDB" id="A0A3S0T0K1"/>
<name>A0A3S0T0K1_9HYPH</name>
<gene>
    <name evidence="1" type="ORF">EFQ99_34755</name>
</gene>
<protein>
    <submittedName>
        <fullName evidence="1">Uncharacterized protein</fullName>
    </submittedName>
</protein>
<proteinExistence type="predicted"/>
<dbReference type="Proteomes" id="UP000278823">
    <property type="component" value="Unassembled WGS sequence"/>
</dbReference>
<sequence>MGAFQKPENSSIRWSNVWERFKDRRGSNRRRMKIQWQVICSRCCTRSQFQRPRHGAIGNKVPISLVNSGGATSPPP</sequence>
<organism evidence="1 2">
    <name type="scientific">Rhizobium vallis</name>
    <dbReference type="NCBI Taxonomy" id="634290"/>
    <lineage>
        <taxon>Bacteria</taxon>
        <taxon>Pseudomonadati</taxon>
        <taxon>Pseudomonadota</taxon>
        <taxon>Alphaproteobacteria</taxon>
        <taxon>Hyphomicrobiales</taxon>
        <taxon>Rhizobiaceae</taxon>
        <taxon>Rhizobium/Agrobacterium group</taxon>
        <taxon>Rhizobium</taxon>
    </lineage>
</organism>
<dbReference type="OrthoDB" id="9809060at2"/>
<comment type="caution">
    <text evidence="1">The sequence shown here is derived from an EMBL/GenBank/DDBJ whole genome shotgun (WGS) entry which is preliminary data.</text>
</comment>
<evidence type="ECO:0000313" key="2">
    <source>
        <dbReference type="Proteomes" id="UP000278823"/>
    </source>
</evidence>
<accession>A0A3S0T0K1</accession>